<comment type="caution">
    <text evidence="1">The sequence shown here is derived from an EMBL/GenBank/DDBJ whole genome shotgun (WGS) entry which is preliminary data.</text>
</comment>
<accession>A0ABW2CAF3</accession>
<dbReference type="Proteomes" id="UP001596380">
    <property type="component" value="Unassembled WGS sequence"/>
</dbReference>
<evidence type="ECO:0000313" key="2">
    <source>
        <dbReference type="Proteomes" id="UP001596380"/>
    </source>
</evidence>
<dbReference type="EMBL" id="JBHSXS010000001">
    <property type="protein sequence ID" value="MFC6878688.1"/>
    <property type="molecule type" value="Genomic_DNA"/>
</dbReference>
<proteinExistence type="predicted"/>
<dbReference type="RefSeq" id="WP_160819759.1">
    <property type="nucleotide sequence ID" value="NZ_JBHSXS010000001.1"/>
</dbReference>
<gene>
    <name evidence="1" type="ORF">ACFQKB_02795</name>
</gene>
<evidence type="ECO:0000313" key="1">
    <source>
        <dbReference type="EMBL" id="MFC6878688.1"/>
    </source>
</evidence>
<dbReference type="PANTHER" id="PTHR34613:SF1">
    <property type="entry name" value="SLL6017 PROTEIN"/>
    <property type="match status" value="1"/>
</dbReference>
<sequence>MVSKRHEGPIHIIRNNPEVIAHLLRDAFGLVLPEYTSVINGSEEFTQVAPASYRGDNVVLLCGKDPARPSLAVVAETQLKIDSDKPFTWPVYASVLRERKRCDVLLVVFCTRKSVAAWADTSIDLGHSRFQLRPLVIGPGTAPLVTTTGEAARRPELAILATLVGAAGEPDQASMEIVHAALATLNNAGHKDAVLYSEMVLDALPKAAQRILEALMTTGTTEFKSDFAKRHEARGKAEGKVEGEAKALLLVLAAHGIEISEEQREMVTGCQDTAVLEEWLKRVATAETIEDVLG</sequence>
<dbReference type="PANTHER" id="PTHR34613">
    <property type="entry name" value="SLL0800 PROTEIN"/>
    <property type="match status" value="1"/>
</dbReference>
<protein>
    <submittedName>
        <fullName evidence="1">Uncharacterized protein</fullName>
    </submittedName>
</protein>
<name>A0ABW2CAF3_9ACTN</name>
<organism evidence="1 2">
    <name type="scientific">Actinomadura yumaensis</name>
    <dbReference type="NCBI Taxonomy" id="111807"/>
    <lineage>
        <taxon>Bacteria</taxon>
        <taxon>Bacillati</taxon>
        <taxon>Actinomycetota</taxon>
        <taxon>Actinomycetes</taxon>
        <taxon>Streptosporangiales</taxon>
        <taxon>Thermomonosporaceae</taxon>
        <taxon>Actinomadura</taxon>
    </lineage>
</organism>
<reference evidence="2" key="1">
    <citation type="journal article" date="2019" name="Int. J. Syst. Evol. Microbiol.">
        <title>The Global Catalogue of Microorganisms (GCM) 10K type strain sequencing project: providing services to taxonomists for standard genome sequencing and annotation.</title>
        <authorList>
            <consortium name="The Broad Institute Genomics Platform"/>
            <consortium name="The Broad Institute Genome Sequencing Center for Infectious Disease"/>
            <person name="Wu L."/>
            <person name="Ma J."/>
        </authorList>
    </citation>
    <scope>NUCLEOTIDE SEQUENCE [LARGE SCALE GENOMIC DNA]</scope>
    <source>
        <strain evidence="2">JCM 3369</strain>
    </source>
</reference>
<keyword evidence="2" id="KW-1185">Reference proteome</keyword>